<dbReference type="EMBL" id="LNIX01000018">
    <property type="protein sequence ID" value="OXA44885.1"/>
    <property type="molecule type" value="Genomic_DNA"/>
</dbReference>
<keyword evidence="2" id="KW-0479">Metal-binding</keyword>
<dbReference type="OrthoDB" id="6077919at2759"/>
<dbReference type="PROSITE" id="PS00028">
    <property type="entry name" value="ZINC_FINGER_C2H2_1"/>
    <property type="match status" value="3"/>
</dbReference>
<feature type="domain" description="C2H2-type" evidence="8">
    <location>
        <begin position="37"/>
        <end position="65"/>
    </location>
</feature>
<feature type="domain" description="C2H2-type" evidence="8">
    <location>
        <begin position="66"/>
        <end position="94"/>
    </location>
</feature>
<keyword evidence="5" id="KW-0862">Zinc</keyword>
<dbReference type="GO" id="GO:0000977">
    <property type="term" value="F:RNA polymerase II transcription regulatory region sequence-specific DNA binding"/>
    <property type="evidence" value="ECO:0007669"/>
    <property type="project" value="TreeGrafter"/>
</dbReference>
<proteinExistence type="predicted"/>
<reference evidence="9 10" key="1">
    <citation type="submission" date="2015-12" db="EMBL/GenBank/DDBJ databases">
        <title>The genome of Folsomia candida.</title>
        <authorList>
            <person name="Faddeeva A."/>
            <person name="Derks M.F."/>
            <person name="Anvar Y."/>
            <person name="Smit S."/>
            <person name="Van Straalen N."/>
            <person name="Roelofs D."/>
        </authorList>
    </citation>
    <scope>NUCLEOTIDE SEQUENCE [LARGE SCALE GENOMIC DNA]</scope>
    <source>
        <strain evidence="9 10">VU population</strain>
        <tissue evidence="9">Whole body</tissue>
    </source>
</reference>
<dbReference type="PANTHER" id="PTHR24379">
    <property type="entry name" value="KRAB AND ZINC FINGER DOMAIN-CONTAINING"/>
    <property type="match status" value="1"/>
</dbReference>
<evidence type="ECO:0000313" key="9">
    <source>
        <dbReference type="EMBL" id="OXA44885.1"/>
    </source>
</evidence>
<protein>
    <submittedName>
        <fullName evidence="9">PR domain zinc finger protein 5</fullName>
    </submittedName>
</protein>
<dbReference type="SMART" id="SM00355">
    <property type="entry name" value="ZnF_C2H2"/>
    <property type="match status" value="5"/>
</dbReference>
<evidence type="ECO:0000256" key="4">
    <source>
        <dbReference type="ARBA" id="ARBA00022771"/>
    </source>
</evidence>
<dbReference type="Pfam" id="PF00096">
    <property type="entry name" value="zf-C2H2"/>
    <property type="match status" value="3"/>
</dbReference>
<evidence type="ECO:0000256" key="5">
    <source>
        <dbReference type="ARBA" id="ARBA00022833"/>
    </source>
</evidence>
<dbReference type="STRING" id="158441.A0A226DH53"/>
<accession>A0A226DH53</accession>
<keyword evidence="6" id="KW-0539">Nucleus</keyword>
<dbReference type="FunFam" id="3.30.160.60:FF:000145">
    <property type="entry name" value="Zinc finger protein 574"/>
    <property type="match status" value="1"/>
</dbReference>
<dbReference type="SUPFAM" id="SSF57667">
    <property type="entry name" value="beta-beta-alpha zinc fingers"/>
    <property type="match status" value="3"/>
</dbReference>
<name>A0A226DH53_FOLCA</name>
<dbReference type="OMA" id="SHISRFH"/>
<keyword evidence="3" id="KW-0677">Repeat</keyword>
<feature type="domain" description="C2H2-type" evidence="8">
    <location>
        <begin position="129"/>
        <end position="156"/>
    </location>
</feature>
<evidence type="ECO:0000256" key="2">
    <source>
        <dbReference type="ARBA" id="ARBA00022723"/>
    </source>
</evidence>
<dbReference type="Proteomes" id="UP000198287">
    <property type="component" value="Unassembled WGS sequence"/>
</dbReference>
<dbReference type="Gene3D" id="3.30.160.60">
    <property type="entry name" value="Classic Zinc Finger"/>
    <property type="match status" value="5"/>
</dbReference>
<dbReference type="GO" id="GO:0000981">
    <property type="term" value="F:DNA-binding transcription factor activity, RNA polymerase II-specific"/>
    <property type="evidence" value="ECO:0007669"/>
    <property type="project" value="TreeGrafter"/>
</dbReference>
<comment type="caution">
    <text evidence="9">The sequence shown here is derived from an EMBL/GenBank/DDBJ whole genome shotgun (WGS) entry which is preliminary data.</text>
</comment>
<evidence type="ECO:0000256" key="6">
    <source>
        <dbReference type="ARBA" id="ARBA00023242"/>
    </source>
</evidence>
<comment type="subcellular location">
    <subcellularLocation>
        <location evidence="1">Nucleus</location>
    </subcellularLocation>
</comment>
<organism evidence="9 10">
    <name type="scientific">Folsomia candida</name>
    <name type="common">Springtail</name>
    <dbReference type="NCBI Taxonomy" id="158441"/>
    <lineage>
        <taxon>Eukaryota</taxon>
        <taxon>Metazoa</taxon>
        <taxon>Ecdysozoa</taxon>
        <taxon>Arthropoda</taxon>
        <taxon>Hexapoda</taxon>
        <taxon>Collembola</taxon>
        <taxon>Entomobryomorpha</taxon>
        <taxon>Isotomoidea</taxon>
        <taxon>Isotomidae</taxon>
        <taxon>Proisotominae</taxon>
        <taxon>Folsomia</taxon>
    </lineage>
</organism>
<feature type="domain" description="C2H2-type" evidence="8">
    <location>
        <begin position="9"/>
        <end position="36"/>
    </location>
</feature>
<dbReference type="GO" id="GO:0008270">
    <property type="term" value="F:zinc ion binding"/>
    <property type="evidence" value="ECO:0007669"/>
    <property type="project" value="UniProtKB-KW"/>
</dbReference>
<dbReference type="PROSITE" id="PS50157">
    <property type="entry name" value="ZINC_FINGER_C2H2_2"/>
    <property type="match status" value="4"/>
</dbReference>
<evidence type="ECO:0000256" key="3">
    <source>
        <dbReference type="ARBA" id="ARBA00022737"/>
    </source>
</evidence>
<evidence type="ECO:0000256" key="7">
    <source>
        <dbReference type="PROSITE-ProRule" id="PRU00042"/>
    </source>
</evidence>
<dbReference type="GO" id="GO:0005634">
    <property type="term" value="C:nucleus"/>
    <property type="evidence" value="ECO:0007669"/>
    <property type="project" value="UniProtKB-SubCell"/>
</dbReference>
<sequence length="175" mass="20203">MDLQPGKKLECPKCSKMFKTSFELTKHIVTHDPDAKVKCEVCGMISKNRFALASHISRFHTNPKQASCNTCHRVFSNPYNLRIHIKNIHNTKERHLFPCTFPGCEKTYLVKGDVVKHVETEHAKNPVRYPCGLCGHEFKKNTDLERHMATHTTEKVYKCSTCERDFTHVGSMKRD</sequence>
<evidence type="ECO:0000313" key="10">
    <source>
        <dbReference type="Proteomes" id="UP000198287"/>
    </source>
</evidence>
<evidence type="ECO:0000259" key="8">
    <source>
        <dbReference type="PROSITE" id="PS50157"/>
    </source>
</evidence>
<dbReference type="InterPro" id="IPR013087">
    <property type="entry name" value="Znf_C2H2_type"/>
</dbReference>
<gene>
    <name evidence="9" type="ORF">Fcan01_20128</name>
</gene>
<evidence type="ECO:0000256" key="1">
    <source>
        <dbReference type="ARBA" id="ARBA00004123"/>
    </source>
</evidence>
<keyword evidence="10" id="KW-1185">Reference proteome</keyword>
<keyword evidence="4 7" id="KW-0863">Zinc-finger</keyword>
<dbReference type="InterPro" id="IPR036236">
    <property type="entry name" value="Znf_C2H2_sf"/>
</dbReference>
<dbReference type="AlphaFoldDB" id="A0A226DH53"/>
<dbReference type="PANTHER" id="PTHR24379:SF127">
    <property type="entry name" value="BLOODY FINGERS-RELATED"/>
    <property type="match status" value="1"/>
</dbReference>